<evidence type="ECO:0000313" key="3">
    <source>
        <dbReference type="Proteomes" id="UP000596929"/>
    </source>
</evidence>
<evidence type="ECO:0000313" key="2">
    <source>
        <dbReference type="EMBL" id="MBC5629838.1"/>
    </source>
</evidence>
<gene>
    <name evidence="2" type="ORF">H8S20_13190</name>
</gene>
<dbReference type="Proteomes" id="UP000596929">
    <property type="component" value="Unassembled WGS sequence"/>
</dbReference>
<accession>A0ABR7DG91</accession>
<reference evidence="2 3" key="1">
    <citation type="submission" date="2020-08" db="EMBL/GenBank/DDBJ databases">
        <title>Genome public.</title>
        <authorList>
            <person name="Liu C."/>
            <person name="Sun Q."/>
        </authorList>
    </citation>
    <scope>NUCLEOTIDE SEQUENCE [LARGE SCALE GENOMIC DNA]</scope>
    <source>
        <strain evidence="2 3">NSJ-6</strain>
    </source>
</reference>
<name>A0ABR7DG91_9CLOT</name>
<protein>
    <submittedName>
        <fullName evidence="2">ImmA/IrrE family metallo-endopeptidase</fullName>
    </submittedName>
</protein>
<sequence>MTKYERLLQKAHENGAKVYEIDLGTDLPCGKCVNNFIFINSRVSDKEKYCILSEELGHYHKTVGNITDQSIVSNVKQELIARKWGYERLVGIVDLINAHKSGVRNKFELAEYLHITEEFLESAIEYYRSKYGITYQIDNYIIYFHPNFGVLEII</sequence>
<organism evidence="2 3">
    <name type="scientific">Clostridium hominis</name>
    <dbReference type="NCBI Taxonomy" id="2763036"/>
    <lineage>
        <taxon>Bacteria</taxon>
        <taxon>Bacillati</taxon>
        <taxon>Bacillota</taxon>
        <taxon>Clostridia</taxon>
        <taxon>Eubacteriales</taxon>
        <taxon>Clostridiaceae</taxon>
        <taxon>Clostridium</taxon>
    </lineage>
</organism>
<dbReference type="InterPro" id="IPR010359">
    <property type="entry name" value="IrrE_HExxH"/>
</dbReference>
<proteinExistence type="predicted"/>
<feature type="domain" description="IrrE N-terminal-like" evidence="1">
    <location>
        <begin position="25"/>
        <end position="122"/>
    </location>
</feature>
<keyword evidence="3" id="KW-1185">Reference proteome</keyword>
<comment type="caution">
    <text evidence="2">The sequence shown here is derived from an EMBL/GenBank/DDBJ whole genome shotgun (WGS) entry which is preliminary data.</text>
</comment>
<dbReference type="Pfam" id="PF06114">
    <property type="entry name" value="Peptidase_M78"/>
    <property type="match status" value="1"/>
</dbReference>
<dbReference type="EMBL" id="JACOOO010000030">
    <property type="protein sequence ID" value="MBC5629838.1"/>
    <property type="molecule type" value="Genomic_DNA"/>
</dbReference>
<evidence type="ECO:0000259" key="1">
    <source>
        <dbReference type="Pfam" id="PF06114"/>
    </source>
</evidence>
<dbReference type="RefSeq" id="WP_186860423.1">
    <property type="nucleotide sequence ID" value="NZ_JACOOO010000030.1"/>
</dbReference>